<proteinExistence type="predicted"/>
<dbReference type="AlphaFoldDB" id="A0A934R6G9"/>
<name>A0A934R6G9_9BACT</name>
<evidence type="ECO:0000313" key="1">
    <source>
        <dbReference type="EMBL" id="MBK1816019.1"/>
    </source>
</evidence>
<dbReference type="EMBL" id="JAENIK010000011">
    <property type="protein sequence ID" value="MBK1816019.1"/>
    <property type="molecule type" value="Genomic_DNA"/>
</dbReference>
<accession>A0A934R6G9</accession>
<evidence type="ECO:0000313" key="2">
    <source>
        <dbReference type="Proteomes" id="UP000600139"/>
    </source>
</evidence>
<dbReference type="RefSeq" id="WP_200350977.1">
    <property type="nucleotide sequence ID" value="NZ_BAABHZ010000006.1"/>
</dbReference>
<comment type="caution">
    <text evidence="1">The sequence shown here is derived from an EMBL/GenBank/DDBJ whole genome shotgun (WGS) entry which is preliminary data.</text>
</comment>
<protein>
    <recommendedName>
        <fullName evidence="3">Addiction module protein</fullName>
    </recommendedName>
</protein>
<gene>
    <name evidence="1" type="ORF">JIN84_10375</name>
</gene>
<sequence>MEISENVLRLAREYSSLSEEERNEFASLVIPPDDREVGFEWRDEIDQRVREIDEGRVRLTEGDDFMRRFKAV</sequence>
<keyword evidence="2" id="KW-1185">Reference proteome</keyword>
<dbReference type="Proteomes" id="UP000600139">
    <property type="component" value="Unassembled WGS sequence"/>
</dbReference>
<organism evidence="1 2">
    <name type="scientific">Luteolibacter yonseiensis</name>
    <dbReference type="NCBI Taxonomy" id="1144680"/>
    <lineage>
        <taxon>Bacteria</taxon>
        <taxon>Pseudomonadati</taxon>
        <taxon>Verrucomicrobiota</taxon>
        <taxon>Verrucomicrobiia</taxon>
        <taxon>Verrucomicrobiales</taxon>
        <taxon>Verrucomicrobiaceae</taxon>
        <taxon>Luteolibacter</taxon>
    </lineage>
</organism>
<evidence type="ECO:0008006" key="3">
    <source>
        <dbReference type="Google" id="ProtNLM"/>
    </source>
</evidence>
<reference evidence="1" key="1">
    <citation type="submission" date="2021-01" db="EMBL/GenBank/DDBJ databases">
        <title>Modified the classification status of verrucomicrobia.</title>
        <authorList>
            <person name="Feng X."/>
        </authorList>
    </citation>
    <scope>NUCLEOTIDE SEQUENCE</scope>
    <source>
        <strain evidence="1">JCM 18052</strain>
    </source>
</reference>